<sequence>MFDITPDDILRLNDVDLRELIGRLCEAELVSDGLSAAAVTWGGNQTAADGGLDVRVALPPGELIGGFIPRPSTGFQVKKPDMPRADILAEMRPAGAVRPVIQELAAEAGAYIIVSSTGSTSDSVLRNRRNAMRDVLDGTDGADQLYTDFYDRTRLAAWVRLHPGLIAWVKEKVGNAVVGWRPYGPWSSSSEGANAEYLFDDQLRLHLGTRRDAPPQSVADAIDSLRDELAQSGKIVRLVGLSGVGKTRLVEALFDARIGARALPPPLAIYTNLSDNPDPQPTGLASDLIANRTRAILIVDNCPPDLHRRLSDLCSGPKSTVSVLTVEYDVRDDHPEGTQVVRLDTSSPALIEKLVQRRYPYLSQVDARTIAEVSGGNARIAIALAHTVESGDTIAGLSNDELFQRLFRQRQESNDALFVAAQACSLVYSFQGEALSGDDAELPRLAAFSGQTATEIYRHVGELHRRDLVQQRGDWRAVLPHAIANRLATLALEDTPYDLIDQQLVSGGTRRLARSFSRRLSFLHDSPRAAAIVKRWLSPNGLLGDVTSLDEVGQAMFENVAPILPDATLVALERAYELDAIPLAIELQRHLPLLRSIAYDAPLFERSAELLGRIATHCSREVDAKKASDIFVSLFTIHLSGTHATIEQRLNLIRWLLTSGVAKDRELGLGALHNALEGLHFHSSYPFNFGARSRNYGYQPDSRADVIRWYSAALELIESLALIAPSLKSELLTLLARQFRGLWTGAHIYDELERLLRILAADGFWREGWAACRQTLHFDRTRLTPEVLSRLTALESELRPISLPERVCAFVLGNSSAGLDIEDVEIDGDVMSATERLEAIAFELGVSVAADERVFTELLPELLLGGNKVWSFGRGLADGCQDHHATWTLLTEGLEQTAPGKRNVQVLGGFLARLREQNESVAQQILDLALDQPVTQMFLPVLQSAVGLDERGAERLRTTLEMRTAPVWMFRNLAFGRTTDNVPGGALRHLLHHIADQSEGFEVALEILAMRLFSDVSAKREHEPELLEAGRELLRRATFRKGTQRIDHELAQVAKACMTAPDAGPTAAEIAAKLSDAMAKYETYWSLNDDLLKQLFNLQPTAVMDGLFGGEGKPRWADAGEFEQLRGYGANPVDAVTSEALIAWCNSDPEHRFSLAASIITFSCVSEETGSRLWSAQAKALLGAAPNARAVLAVLIGRFRPRSWSGSRAALMEGNLRLLDSIGPYIPSELMSFVTEAQRQLARDVAREREQETMQDRARDERFE</sequence>
<evidence type="ECO:0000313" key="2">
    <source>
        <dbReference type="EMBL" id="ANB75029.1"/>
    </source>
</evidence>
<keyword evidence="3" id="KW-1185">Reference proteome</keyword>
<organism evidence="2 3">
    <name type="scientific">Paraburkholderia phytofirmans OLGA172</name>
    <dbReference type="NCBI Taxonomy" id="1417228"/>
    <lineage>
        <taxon>Bacteria</taxon>
        <taxon>Pseudomonadati</taxon>
        <taxon>Pseudomonadota</taxon>
        <taxon>Betaproteobacteria</taxon>
        <taxon>Burkholderiales</taxon>
        <taxon>Burkholderiaceae</taxon>
        <taxon>Paraburkholderia</taxon>
    </lineage>
</organism>
<dbReference type="AlphaFoldDB" id="A0A160FQ90"/>
<dbReference type="Proteomes" id="UP000076852">
    <property type="component" value="Chromosome 2"/>
</dbReference>
<dbReference type="RefSeq" id="WP_063498327.1">
    <property type="nucleotide sequence ID" value="NZ_CP014579.1"/>
</dbReference>
<dbReference type="OrthoDB" id="556502at2"/>
<reference evidence="2 3" key="1">
    <citation type="journal article" date="2016" name="Gene">
        <title>PacBio SMRT assembly of a complex multi-replicon genome reveals chlorocatechol degradative operon in a region of genome plasticity.</title>
        <authorList>
            <person name="Ricker N."/>
            <person name="Shen S.Y."/>
            <person name="Goordial J."/>
            <person name="Jin S."/>
            <person name="Fulthorpe R.R."/>
        </authorList>
    </citation>
    <scope>NUCLEOTIDE SEQUENCE [LARGE SCALE GENOMIC DNA]</scope>
    <source>
        <strain evidence="2 3">OLGA172</strain>
    </source>
</reference>
<evidence type="ECO:0000313" key="3">
    <source>
        <dbReference type="Proteomes" id="UP000076852"/>
    </source>
</evidence>
<protein>
    <submittedName>
        <fullName evidence="2">Uncharacterized protein</fullName>
    </submittedName>
</protein>
<accession>A0A160FQ90</accession>
<dbReference type="STRING" id="1804984.AYM40_21625"/>
<evidence type="ECO:0000256" key="1">
    <source>
        <dbReference type="SAM" id="MobiDB-lite"/>
    </source>
</evidence>
<name>A0A160FQ90_9BURK</name>
<dbReference type="InterPro" id="IPR027417">
    <property type="entry name" value="P-loop_NTPase"/>
</dbReference>
<proteinExistence type="predicted"/>
<dbReference type="KEGG" id="buz:AYM40_21625"/>
<dbReference type="SUPFAM" id="SSF52540">
    <property type="entry name" value="P-loop containing nucleoside triphosphate hydrolases"/>
    <property type="match status" value="1"/>
</dbReference>
<feature type="region of interest" description="Disordered" evidence="1">
    <location>
        <begin position="1244"/>
        <end position="1264"/>
    </location>
</feature>
<dbReference type="EMBL" id="CP014579">
    <property type="protein sequence ID" value="ANB75029.1"/>
    <property type="molecule type" value="Genomic_DNA"/>
</dbReference>
<gene>
    <name evidence="2" type="ORF">AYM40_21625</name>
</gene>